<dbReference type="InterPro" id="IPR045186">
    <property type="entry name" value="Indole-3-glycerol_P_synth"/>
</dbReference>
<dbReference type="EMBL" id="CP003379">
    <property type="protein sequence ID" value="AFL86975.1"/>
    <property type="molecule type" value="Genomic_DNA"/>
</dbReference>
<comment type="catalytic activity">
    <reaction evidence="1 8">
        <text>1-(2-carboxyphenylamino)-1-deoxy-D-ribulose 5-phosphate + H(+) = (1S,2R)-1-C-(indol-3-yl)glycerol 3-phosphate + CO2 + H2O</text>
        <dbReference type="Rhea" id="RHEA:23476"/>
        <dbReference type="ChEBI" id="CHEBI:15377"/>
        <dbReference type="ChEBI" id="CHEBI:15378"/>
        <dbReference type="ChEBI" id="CHEBI:16526"/>
        <dbReference type="ChEBI" id="CHEBI:58613"/>
        <dbReference type="ChEBI" id="CHEBI:58866"/>
        <dbReference type="EC" id="4.1.1.48"/>
    </reaction>
</comment>
<dbReference type="Pfam" id="PF00218">
    <property type="entry name" value="IGPS"/>
    <property type="match status" value="1"/>
</dbReference>
<evidence type="ECO:0000256" key="1">
    <source>
        <dbReference type="ARBA" id="ARBA00001633"/>
    </source>
</evidence>
<dbReference type="EC" id="4.1.1.48" evidence="8"/>
<dbReference type="HAMAP" id="MF_00134_B">
    <property type="entry name" value="IGPS_B"/>
    <property type="match status" value="1"/>
</dbReference>
<dbReference type="UniPathway" id="UPA00035">
    <property type="reaction ID" value="UER00043"/>
</dbReference>
<evidence type="ECO:0000256" key="6">
    <source>
        <dbReference type="ARBA" id="ARBA00023141"/>
    </source>
</evidence>
<dbReference type="FunFam" id="3.20.20.70:FF:000024">
    <property type="entry name" value="Indole-3-glycerol phosphate synthase"/>
    <property type="match status" value="1"/>
</dbReference>
<keyword evidence="4 8" id="KW-0210">Decarboxylase</keyword>
<comment type="similarity">
    <text evidence="8">Belongs to the TrpC family.</text>
</comment>
<evidence type="ECO:0000256" key="4">
    <source>
        <dbReference type="ARBA" id="ARBA00022793"/>
    </source>
</evidence>
<dbReference type="STRING" id="926566.Terro_0638"/>
<evidence type="ECO:0000256" key="8">
    <source>
        <dbReference type="HAMAP-Rule" id="MF_00134"/>
    </source>
</evidence>
<evidence type="ECO:0000313" key="10">
    <source>
        <dbReference type="EMBL" id="AFL86975.1"/>
    </source>
</evidence>
<reference evidence="10 11" key="1">
    <citation type="submission" date="2012-06" db="EMBL/GenBank/DDBJ databases">
        <title>Complete genome of Terriglobus roseus DSM 18391.</title>
        <authorList>
            <consortium name="US DOE Joint Genome Institute (JGI-PGF)"/>
            <person name="Lucas S."/>
            <person name="Copeland A."/>
            <person name="Lapidus A."/>
            <person name="Glavina del Rio T."/>
            <person name="Dalin E."/>
            <person name="Tice H."/>
            <person name="Bruce D."/>
            <person name="Goodwin L."/>
            <person name="Pitluck S."/>
            <person name="Peters L."/>
            <person name="Mikhailova N."/>
            <person name="Munk A.C.C."/>
            <person name="Kyrpides N."/>
            <person name="Mavromatis K."/>
            <person name="Ivanova N."/>
            <person name="Brettin T."/>
            <person name="Detter J.C."/>
            <person name="Han C."/>
            <person name="Larimer F."/>
            <person name="Land M."/>
            <person name="Hauser L."/>
            <person name="Markowitz V."/>
            <person name="Cheng J.-F."/>
            <person name="Hugenholtz P."/>
            <person name="Woyke T."/>
            <person name="Wu D."/>
            <person name="Brambilla E."/>
            <person name="Klenk H.-P."/>
            <person name="Eisen J.A."/>
        </authorList>
    </citation>
    <scope>NUCLEOTIDE SEQUENCE [LARGE SCALE GENOMIC DNA]</scope>
    <source>
        <strain evidence="11">DSM 18391 / NRRL B-41598 / KBS 63</strain>
    </source>
</reference>
<name>I3ZCK7_TERRK</name>
<dbReference type="eggNOG" id="COG0134">
    <property type="taxonomic scope" value="Bacteria"/>
</dbReference>
<accession>I3ZCK7</accession>
<dbReference type="CDD" id="cd00331">
    <property type="entry name" value="IGPS"/>
    <property type="match status" value="1"/>
</dbReference>
<dbReference type="PANTHER" id="PTHR22854:SF2">
    <property type="entry name" value="INDOLE-3-GLYCEROL-PHOSPHATE SYNTHASE"/>
    <property type="match status" value="1"/>
</dbReference>
<dbReference type="PATRIC" id="fig|926566.3.peg.629"/>
<dbReference type="Proteomes" id="UP000006056">
    <property type="component" value="Chromosome"/>
</dbReference>
<sequence>MTSTETHLDRILALTRVDLPLRRSPERDRLMETMAAAHEPRGFAAALRNAAVTRPAVIAELKKASPSKGLIRPTFRPAELAAQLEQGGAACLSVLTDEPFFQGSLEYLKAASENTLLPCLRKDFIVDEFQILEARAYGADAILLIVAALNDAELKHLRGVARGMGLDVLCEVHDRAELDRALPLDCEMVGVNSRNLRTFEVNSAEAEKLAHLLPADVIRVAESGIGSRADIRRMTAAGYNAFLIGETLMRAPNPGDALLALLQPGVAEIASASIAE</sequence>
<dbReference type="InterPro" id="IPR013798">
    <property type="entry name" value="Indole-3-glycerol_P_synth_dom"/>
</dbReference>
<dbReference type="InterPro" id="IPR013785">
    <property type="entry name" value="Aldolase_TIM"/>
</dbReference>
<evidence type="ECO:0000256" key="5">
    <source>
        <dbReference type="ARBA" id="ARBA00022822"/>
    </source>
</evidence>
<comment type="pathway">
    <text evidence="2 8">Amino-acid biosynthesis; L-tryptophan biosynthesis; L-tryptophan from chorismate: step 4/5.</text>
</comment>
<keyword evidence="3 8" id="KW-0028">Amino-acid biosynthesis</keyword>
<dbReference type="SUPFAM" id="SSF51366">
    <property type="entry name" value="Ribulose-phoshate binding barrel"/>
    <property type="match status" value="1"/>
</dbReference>
<dbReference type="AlphaFoldDB" id="I3ZCK7"/>
<feature type="domain" description="Indole-3-glycerol phosphate synthase" evidence="9">
    <location>
        <begin position="9"/>
        <end position="257"/>
    </location>
</feature>
<evidence type="ECO:0000313" key="11">
    <source>
        <dbReference type="Proteomes" id="UP000006056"/>
    </source>
</evidence>
<dbReference type="GO" id="GO:0004425">
    <property type="term" value="F:indole-3-glycerol-phosphate synthase activity"/>
    <property type="evidence" value="ECO:0007669"/>
    <property type="project" value="UniProtKB-UniRule"/>
</dbReference>
<dbReference type="RefSeq" id="WP_014784544.1">
    <property type="nucleotide sequence ID" value="NC_018014.1"/>
</dbReference>
<dbReference type="PROSITE" id="PS00614">
    <property type="entry name" value="IGPS"/>
    <property type="match status" value="1"/>
</dbReference>
<dbReference type="NCBIfam" id="NF001377">
    <property type="entry name" value="PRK00278.2-4"/>
    <property type="match status" value="1"/>
</dbReference>
<organism evidence="10 11">
    <name type="scientific">Terriglobus roseus (strain DSM 18391 / NRRL B-41598 / KBS 63)</name>
    <dbReference type="NCBI Taxonomy" id="926566"/>
    <lineage>
        <taxon>Bacteria</taxon>
        <taxon>Pseudomonadati</taxon>
        <taxon>Acidobacteriota</taxon>
        <taxon>Terriglobia</taxon>
        <taxon>Terriglobales</taxon>
        <taxon>Acidobacteriaceae</taxon>
        <taxon>Terriglobus</taxon>
    </lineage>
</organism>
<evidence type="ECO:0000256" key="3">
    <source>
        <dbReference type="ARBA" id="ARBA00022605"/>
    </source>
</evidence>
<dbReference type="PANTHER" id="PTHR22854">
    <property type="entry name" value="TRYPTOPHAN BIOSYNTHESIS PROTEIN"/>
    <property type="match status" value="1"/>
</dbReference>
<gene>
    <name evidence="8" type="primary">trpC</name>
    <name evidence="10" type="ordered locus">Terro_0638</name>
</gene>
<keyword evidence="11" id="KW-1185">Reference proteome</keyword>
<dbReference type="GO" id="GO:0000162">
    <property type="term" value="P:L-tryptophan biosynthetic process"/>
    <property type="evidence" value="ECO:0007669"/>
    <property type="project" value="UniProtKB-UniRule"/>
</dbReference>
<proteinExistence type="inferred from homology"/>
<dbReference type="HOGENOM" id="CLU_034247_2_0_0"/>
<evidence type="ECO:0000256" key="2">
    <source>
        <dbReference type="ARBA" id="ARBA00004696"/>
    </source>
</evidence>
<dbReference type="GO" id="GO:0004640">
    <property type="term" value="F:phosphoribosylanthranilate isomerase activity"/>
    <property type="evidence" value="ECO:0007669"/>
    <property type="project" value="TreeGrafter"/>
</dbReference>
<evidence type="ECO:0000259" key="9">
    <source>
        <dbReference type="Pfam" id="PF00218"/>
    </source>
</evidence>
<dbReference type="Gene3D" id="3.20.20.70">
    <property type="entry name" value="Aldolase class I"/>
    <property type="match status" value="1"/>
</dbReference>
<dbReference type="InterPro" id="IPR001468">
    <property type="entry name" value="Indole-3-GlycerolPSynthase_CS"/>
</dbReference>
<dbReference type="InterPro" id="IPR011060">
    <property type="entry name" value="RibuloseP-bd_barrel"/>
</dbReference>
<keyword evidence="6 8" id="KW-0057">Aromatic amino acid biosynthesis</keyword>
<evidence type="ECO:0000256" key="7">
    <source>
        <dbReference type="ARBA" id="ARBA00023239"/>
    </source>
</evidence>
<keyword evidence="5 8" id="KW-0822">Tryptophan biosynthesis</keyword>
<keyword evidence="7 8" id="KW-0456">Lyase</keyword>
<dbReference type="KEGG" id="trs:Terro_0638"/>
<protein>
    <recommendedName>
        <fullName evidence="8">Indole-3-glycerol phosphate synthase</fullName>
        <shortName evidence="8">IGPS</shortName>
        <ecNumber evidence="8">4.1.1.48</ecNumber>
    </recommendedName>
</protein>